<dbReference type="PROSITE" id="PS00108">
    <property type="entry name" value="PROTEIN_KINASE_ST"/>
    <property type="match status" value="1"/>
</dbReference>
<dbReference type="InterPro" id="IPR017441">
    <property type="entry name" value="Protein_kinase_ATP_BS"/>
</dbReference>
<evidence type="ECO:0000256" key="8">
    <source>
        <dbReference type="ARBA" id="ARBA00022840"/>
    </source>
</evidence>
<comment type="caution">
    <text evidence="16">The sequence shown here is derived from an EMBL/GenBank/DDBJ whole genome shotgun (WGS) entry which is preliminary data.</text>
</comment>
<evidence type="ECO:0000256" key="2">
    <source>
        <dbReference type="ARBA" id="ARBA00022527"/>
    </source>
</evidence>
<feature type="domain" description="Protein kinase" evidence="15">
    <location>
        <begin position="189"/>
        <end position="474"/>
    </location>
</feature>
<reference evidence="16" key="1">
    <citation type="journal article" date="2023" name="Plant J.">
        <title>The genome of the king protea, Protea cynaroides.</title>
        <authorList>
            <person name="Chang J."/>
            <person name="Duong T.A."/>
            <person name="Schoeman C."/>
            <person name="Ma X."/>
            <person name="Roodt D."/>
            <person name="Barker N."/>
            <person name="Li Z."/>
            <person name="Van de Peer Y."/>
            <person name="Mizrachi E."/>
        </authorList>
    </citation>
    <scope>NUCLEOTIDE SEQUENCE</scope>
    <source>
        <tissue evidence="16">Young leaves</tissue>
    </source>
</reference>
<keyword evidence="4 14" id="KW-0812">Transmembrane</keyword>
<dbReference type="PROSITE" id="PS50011">
    <property type="entry name" value="PROTEIN_KINASE_DOM"/>
    <property type="match status" value="1"/>
</dbReference>
<evidence type="ECO:0000256" key="10">
    <source>
        <dbReference type="ARBA" id="ARBA00023136"/>
    </source>
</evidence>
<evidence type="ECO:0000313" key="17">
    <source>
        <dbReference type="Proteomes" id="UP001141806"/>
    </source>
</evidence>
<sequence>MAPSAAVAMPLELWVVELKWRVSVDSNYRALSSPQLQSTLITNLIPPGVNFMDWINNRNPPPDEITTAFNTAVEANKWMIVAGVVSAVVSTGAVVLIVYAIINCLNKAGKRGMPYARLEMGQGDSISSPSTSKSLQNATANVSLTTRRPAFDVIQNSQVEAATMERFLNNIAKEKPIRFSPQQLADFTEDYSTILGSGGFGVVYKGEFPNGVRVAIKVLKGNLGKRVEEQFMAEVSTIGRTYHVNLVRLYGFCFDPMMQALVYEFMENGSLDTFLFGENRTVGWKKLHEIAIGTAKGIAYLHEECQQRIIHYDIKPGNVLLDSKLCPKVADFGLAKLCNRDSTHVTMTGFRGTPGYTAPELWMPFPVTHKCDVYSFGMLLFEIVGRRKNHNPNLSESQEWLPRWTWEKFEKGELMELMECCGIVEEEEKGKAERMSLVALWCVQYSPEERPLMSTVVKMLEGDIEIAPPPNPFQYLVSARLDSAMSSGSIGDSNSSSSREPTEKTSSKSSYSSSSREPTEKDSSKSYYAPIKRTLEIEPAN</sequence>
<feature type="compositionally biased region" description="Low complexity" evidence="13">
    <location>
        <begin position="507"/>
        <end position="516"/>
    </location>
</feature>
<evidence type="ECO:0000256" key="7">
    <source>
        <dbReference type="ARBA" id="ARBA00022777"/>
    </source>
</evidence>
<dbReference type="SMART" id="SM00220">
    <property type="entry name" value="S_TKc"/>
    <property type="match status" value="1"/>
</dbReference>
<dbReference type="OrthoDB" id="4062651at2759"/>
<evidence type="ECO:0000256" key="4">
    <source>
        <dbReference type="ARBA" id="ARBA00022692"/>
    </source>
</evidence>
<evidence type="ECO:0000256" key="5">
    <source>
        <dbReference type="ARBA" id="ARBA00022729"/>
    </source>
</evidence>
<keyword evidence="2" id="KW-0723">Serine/threonine-protein kinase</keyword>
<dbReference type="GO" id="GO:0005524">
    <property type="term" value="F:ATP binding"/>
    <property type="evidence" value="ECO:0007669"/>
    <property type="project" value="UniProtKB-UniRule"/>
</dbReference>
<gene>
    <name evidence="16" type="ORF">NE237_019653</name>
</gene>
<dbReference type="GO" id="GO:0004674">
    <property type="term" value="F:protein serine/threonine kinase activity"/>
    <property type="evidence" value="ECO:0007669"/>
    <property type="project" value="UniProtKB-KW"/>
</dbReference>
<dbReference type="InterPro" id="IPR001245">
    <property type="entry name" value="Ser-Thr/Tyr_kinase_cat_dom"/>
</dbReference>
<keyword evidence="10 14" id="KW-0472">Membrane</keyword>
<keyword evidence="7" id="KW-0418">Kinase</keyword>
<dbReference type="GO" id="GO:0016020">
    <property type="term" value="C:membrane"/>
    <property type="evidence" value="ECO:0007669"/>
    <property type="project" value="UniProtKB-SubCell"/>
</dbReference>
<feature type="binding site" evidence="12">
    <location>
        <position position="217"/>
    </location>
    <ligand>
        <name>ATP</name>
        <dbReference type="ChEBI" id="CHEBI:30616"/>
    </ligand>
</feature>
<keyword evidence="5" id="KW-0732">Signal</keyword>
<dbReference type="Gene3D" id="1.10.510.10">
    <property type="entry name" value="Transferase(Phosphotransferase) domain 1"/>
    <property type="match status" value="1"/>
</dbReference>
<evidence type="ECO:0000256" key="6">
    <source>
        <dbReference type="ARBA" id="ARBA00022741"/>
    </source>
</evidence>
<evidence type="ECO:0000256" key="13">
    <source>
        <dbReference type="SAM" id="MobiDB-lite"/>
    </source>
</evidence>
<feature type="compositionally biased region" description="Low complexity" evidence="13">
    <location>
        <begin position="486"/>
        <end position="499"/>
    </location>
</feature>
<evidence type="ECO:0000259" key="15">
    <source>
        <dbReference type="PROSITE" id="PS50011"/>
    </source>
</evidence>
<evidence type="ECO:0000256" key="9">
    <source>
        <dbReference type="ARBA" id="ARBA00022989"/>
    </source>
</evidence>
<dbReference type="EMBL" id="JAMYWD010000009">
    <property type="protein sequence ID" value="KAJ4959743.1"/>
    <property type="molecule type" value="Genomic_DNA"/>
</dbReference>
<keyword evidence="6 12" id="KW-0547">Nucleotide-binding</keyword>
<evidence type="ECO:0000313" key="16">
    <source>
        <dbReference type="EMBL" id="KAJ4959743.1"/>
    </source>
</evidence>
<evidence type="ECO:0000256" key="3">
    <source>
        <dbReference type="ARBA" id="ARBA00022679"/>
    </source>
</evidence>
<dbReference type="InterPro" id="IPR000719">
    <property type="entry name" value="Prot_kinase_dom"/>
</dbReference>
<evidence type="ECO:0000256" key="1">
    <source>
        <dbReference type="ARBA" id="ARBA00004479"/>
    </source>
</evidence>
<comment type="subcellular location">
    <subcellularLocation>
        <location evidence="1">Membrane</location>
        <topology evidence="1">Single-pass type I membrane protein</topology>
    </subcellularLocation>
</comment>
<dbReference type="PANTHER" id="PTHR27009">
    <property type="entry name" value="RUST RESISTANCE KINASE LR10-RELATED"/>
    <property type="match status" value="1"/>
</dbReference>
<organism evidence="16 17">
    <name type="scientific">Protea cynaroides</name>
    <dbReference type="NCBI Taxonomy" id="273540"/>
    <lineage>
        <taxon>Eukaryota</taxon>
        <taxon>Viridiplantae</taxon>
        <taxon>Streptophyta</taxon>
        <taxon>Embryophyta</taxon>
        <taxon>Tracheophyta</taxon>
        <taxon>Spermatophyta</taxon>
        <taxon>Magnoliopsida</taxon>
        <taxon>Proteales</taxon>
        <taxon>Proteaceae</taxon>
        <taxon>Protea</taxon>
    </lineage>
</organism>
<accession>A0A9Q0H530</accession>
<keyword evidence="17" id="KW-1185">Reference proteome</keyword>
<dbReference type="InterPro" id="IPR008271">
    <property type="entry name" value="Ser/Thr_kinase_AS"/>
</dbReference>
<dbReference type="PROSITE" id="PS00107">
    <property type="entry name" value="PROTEIN_KINASE_ATP"/>
    <property type="match status" value="1"/>
</dbReference>
<keyword evidence="11" id="KW-0325">Glycoprotein</keyword>
<keyword evidence="9 14" id="KW-1133">Transmembrane helix</keyword>
<keyword evidence="8 12" id="KW-0067">ATP-binding</keyword>
<proteinExistence type="predicted"/>
<dbReference type="InterPro" id="IPR011009">
    <property type="entry name" value="Kinase-like_dom_sf"/>
</dbReference>
<name>A0A9Q0H530_9MAGN</name>
<protein>
    <recommendedName>
        <fullName evidence="15">Protein kinase domain-containing protein</fullName>
    </recommendedName>
</protein>
<dbReference type="Proteomes" id="UP001141806">
    <property type="component" value="Unassembled WGS sequence"/>
</dbReference>
<dbReference type="InterPro" id="IPR045874">
    <property type="entry name" value="LRK10/LRL21-25-like"/>
</dbReference>
<dbReference type="SUPFAM" id="SSF56112">
    <property type="entry name" value="Protein kinase-like (PK-like)"/>
    <property type="match status" value="1"/>
</dbReference>
<feature type="transmembrane region" description="Helical" evidence="14">
    <location>
        <begin position="78"/>
        <end position="102"/>
    </location>
</feature>
<keyword evidence="3" id="KW-0808">Transferase</keyword>
<dbReference type="FunFam" id="1.10.510.10:FF:000590">
    <property type="entry name" value="PR5-like receptor kinase"/>
    <property type="match status" value="1"/>
</dbReference>
<dbReference type="Gene3D" id="3.30.200.20">
    <property type="entry name" value="Phosphorylase Kinase, domain 1"/>
    <property type="match status" value="1"/>
</dbReference>
<dbReference type="AlphaFoldDB" id="A0A9Q0H530"/>
<evidence type="ECO:0000256" key="14">
    <source>
        <dbReference type="SAM" id="Phobius"/>
    </source>
</evidence>
<dbReference type="Pfam" id="PF07714">
    <property type="entry name" value="PK_Tyr_Ser-Thr"/>
    <property type="match status" value="1"/>
</dbReference>
<evidence type="ECO:0000256" key="12">
    <source>
        <dbReference type="PROSITE-ProRule" id="PRU10141"/>
    </source>
</evidence>
<evidence type="ECO:0000256" key="11">
    <source>
        <dbReference type="ARBA" id="ARBA00023180"/>
    </source>
</evidence>
<feature type="region of interest" description="Disordered" evidence="13">
    <location>
        <begin position="486"/>
        <end position="541"/>
    </location>
</feature>